<protein>
    <submittedName>
        <fullName evidence="1">Uncharacterized protein</fullName>
    </submittedName>
</protein>
<gene>
    <name evidence="1" type="ORF">GCM10017557_24930</name>
</gene>
<dbReference type="Proteomes" id="UP000516444">
    <property type="component" value="Chromosome"/>
</dbReference>
<evidence type="ECO:0000313" key="1">
    <source>
        <dbReference type="EMBL" id="BCL27634.1"/>
    </source>
</evidence>
<dbReference type="EMBL" id="AP023440">
    <property type="protein sequence ID" value="BCL27634.1"/>
    <property type="molecule type" value="Genomic_DNA"/>
</dbReference>
<organism evidence="1 2">
    <name type="scientific">Streptomyces aurantiacus</name>
    <dbReference type="NCBI Taxonomy" id="47760"/>
    <lineage>
        <taxon>Bacteria</taxon>
        <taxon>Bacillati</taxon>
        <taxon>Actinomycetota</taxon>
        <taxon>Actinomycetes</taxon>
        <taxon>Kitasatosporales</taxon>
        <taxon>Streptomycetaceae</taxon>
        <taxon>Streptomyces</taxon>
        <taxon>Streptomyces aurantiacus group</taxon>
    </lineage>
</organism>
<dbReference type="KEGG" id="sgm:GCM10017557_24930"/>
<accession>A0A7G1P194</accession>
<name>A0A7G1P194_9ACTN</name>
<sequence>MSGLFDGLDRLDLDEHVRRWSASEVARADGEVNQWIAAAQSFTLLLQRDPVRFSDDQLREIGPAWSALLAAAELSTGPQRDEWLMRDLWLRAWLLKNLGPRPDVPLLDPRSPFDRALDALPMSLEEVAELAPRWRELERAQMLLLRMTKRLLAVMRTVAPYNGDHPRWAEHEAWQRLVDGLP</sequence>
<dbReference type="AlphaFoldDB" id="A0A7G1P194"/>
<evidence type="ECO:0000313" key="2">
    <source>
        <dbReference type="Proteomes" id="UP000516444"/>
    </source>
</evidence>
<dbReference type="RefSeq" id="WP_190850185.1">
    <property type="nucleotide sequence ID" value="NZ_AP023440.1"/>
</dbReference>
<keyword evidence="2" id="KW-1185">Reference proteome</keyword>
<reference evidence="1 2" key="1">
    <citation type="journal article" date="2014" name="Int. J. Syst. Evol. Microbiol.">
        <title>Complete genome sequence of Corynebacterium casei LMG S-19264T (=DSM 44701T), isolated from a smear-ripened cheese.</title>
        <authorList>
            <consortium name="US DOE Joint Genome Institute (JGI-PGF)"/>
            <person name="Walter F."/>
            <person name="Albersmeier A."/>
            <person name="Kalinowski J."/>
            <person name="Ruckert C."/>
        </authorList>
    </citation>
    <scope>NUCLEOTIDE SEQUENCE [LARGE SCALE GENOMIC DNA]</scope>
    <source>
        <strain evidence="1 2">JCM 4677</strain>
    </source>
</reference>
<proteinExistence type="predicted"/>